<keyword evidence="1" id="KW-0732">Signal</keyword>
<organism evidence="2 3">
    <name type="scientific">Neglectibacter timonensis</name>
    <dbReference type="NCBI Taxonomy" id="1776382"/>
    <lineage>
        <taxon>Bacteria</taxon>
        <taxon>Bacillati</taxon>
        <taxon>Bacillota</taxon>
        <taxon>Clostridia</taxon>
        <taxon>Eubacteriales</taxon>
        <taxon>Oscillospiraceae</taxon>
        <taxon>Neglectibacter</taxon>
    </lineage>
</organism>
<dbReference type="Gene3D" id="2.60.40.2340">
    <property type="match status" value="2"/>
</dbReference>
<accession>A0ABT1S426</accession>
<sequence>MKKSKFLKKSLATLLALMLVVAMIPVGAAAVTVGDGTIVSLEADAGEVTGSGKAYTDTLPYTAEPDGDGYSDVIVVALDARSGYDAVVSTVDGEEFVLAEDGPSGSDLYGIYVAADTTVTFYAVKADTFNGADLEGATKSAAYTVKVVSTPASNDTSVKEAKIGEIEGVVDNTAKTITFVLPWSATSEQTANVVMNAVVLNPETGEEIPVTVNNITVGEDKTFSAVAQSGASQVYTIITSYTEGLKTLSIGGVAAVLGTDEDDPDTYEKYVVTLPAGTDLDEELPLVFTTGTAISKAVLGDLGEVKSSDSYTFTKDKEYKMALTNKAGVDQPDSEQAEIVVKVADSSDTKITAAEGAADGYTETGVIDGKNISIVMPKGTDLKDVDVTLTAAADSTITVVGIDGGSFEPQADPTKYIGDENCDFSKPLQLKVTAADETTVDYYTLNVTVAGVVNQDPAITSAKVTFDDDQESTASIKDKTITFTVPYSTPADISAANPEFTCAKTPATKVESTIAWDSLFEGTHSVTATSDAGDKVTYTVVFKKAKAETGKTLSSLSVTTAETVKDVTAENTYKATISGTKITGTLPYAVYSNDDQELVAQFELPKGAKFYNTDEAGDAGNIFNELESGFNEETETPKDNAIIVVGALKDDADEKNPYYYVVADETAAVLIDEALKKGDVGVDDLKAAPYKGHVTLYTLTVKSEEASKEALLKTFTDEKKNITSSVSATALKLTVPASYDDGNAFKVIYTASTGATVKALYTDGEVELTEDTEFKIIDGALNVVSEGNKPVTKIKVESEARVDSAPYATTQYTVSVTVSDPETGALITALKANKTAATISGKNINVTMPFGTDLSKVTMDYTASKMATVEIDPEATEEDEVEYYDLTDGAKITVTSEDEDTVNVYTLTAKVAAQFSDV</sequence>
<dbReference type="Proteomes" id="UP001524473">
    <property type="component" value="Unassembled WGS sequence"/>
</dbReference>
<evidence type="ECO:0000313" key="2">
    <source>
        <dbReference type="EMBL" id="MCQ4841689.1"/>
    </source>
</evidence>
<gene>
    <name evidence="2" type="ORF">NE695_17395</name>
</gene>
<reference evidence="2 3" key="1">
    <citation type="submission" date="2022-06" db="EMBL/GenBank/DDBJ databases">
        <title>Isolation of gut microbiota from human fecal samples.</title>
        <authorList>
            <person name="Pamer E.G."/>
            <person name="Barat B."/>
            <person name="Waligurski E."/>
            <person name="Medina S."/>
            <person name="Paddock L."/>
            <person name="Mostad J."/>
        </authorList>
    </citation>
    <scope>NUCLEOTIDE SEQUENCE [LARGE SCALE GENOMIC DNA]</scope>
    <source>
        <strain evidence="2 3">DFI.9.73</strain>
    </source>
</reference>
<feature type="chain" id="PRO_5046349480" description="Cadherin-like beta sandwich domain-containing protein" evidence="1">
    <location>
        <begin position="29"/>
        <end position="918"/>
    </location>
</feature>
<comment type="caution">
    <text evidence="2">The sequence shown here is derived from an EMBL/GenBank/DDBJ whole genome shotgun (WGS) entry which is preliminary data.</text>
</comment>
<evidence type="ECO:0008006" key="4">
    <source>
        <dbReference type="Google" id="ProtNLM"/>
    </source>
</evidence>
<feature type="signal peptide" evidence="1">
    <location>
        <begin position="1"/>
        <end position="28"/>
    </location>
</feature>
<evidence type="ECO:0000313" key="3">
    <source>
        <dbReference type="Proteomes" id="UP001524473"/>
    </source>
</evidence>
<protein>
    <recommendedName>
        <fullName evidence="4">Cadherin-like beta sandwich domain-containing protein</fullName>
    </recommendedName>
</protein>
<keyword evidence="3" id="KW-1185">Reference proteome</keyword>
<dbReference type="EMBL" id="JANFZH010000065">
    <property type="protein sequence ID" value="MCQ4841689.1"/>
    <property type="molecule type" value="Genomic_DNA"/>
</dbReference>
<proteinExistence type="predicted"/>
<name>A0ABT1S426_9FIRM</name>
<dbReference type="RefSeq" id="WP_256192409.1">
    <property type="nucleotide sequence ID" value="NZ_JANFZG010000065.1"/>
</dbReference>
<feature type="non-terminal residue" evidence="2">
    <location>
        <position position="918"/>
    </location>
</feature>
<evidence type="ECO:0000256" key="1">
    <source>
        <dbReference type="SAM" id="SignalP"/>
    </source>
</evidence>